<dbReference type="InterPro" id="IPR021109">
    <property type="entry name" value="Peptidase_aspartic_dom_sf"/>
</dbReference>
<proteinExistence type="predicted"/>
<organism evidence="2 3">
    <name type="scientific">Caligus rogercresseyi</name>
    <name type="common">Sea louse</name>
    <dbReference type="NCBI Taxonomy" id="217165"/>
    <lineage>
        <taxon>Eukaryota</taxon>
        <taxon>Metazoa</taxon>
        <taxon>Ecdysozoa</taxon>
        <taxon>Arthropoda</taxon>
        <taxon>Crustacea</taxon>
        <taxon>Multicrustacea</taxon>
        <taxon>Hexanauplia</taxon>
        <taxon>Copepoda</taxon>
        <taxon>Siphonostomatoida</taxon>
        <taxon>Caligidae</taxon>
        <taxon>Caligus</taxon>
    </lineage>
</organism>
<dbReference type="Proteomes" id="UP000595437">
    <property type="component" value="Chromosome 13"/>
</dbReference>
<dbReference type="OrthoDB" id="8057007at2759"/>
<gene>
    <name evidence="2" type="ORF">FKW44_018678</name>
</gene>
<evidence type="ECO:0000313" key="2">
    <source>
        <dbReference type="EMBL" id="QQP38175.1"/>
    </source>
</evidence>
<dbReference type="SUPFAM" id="SSF50630">
    <property type="entry name" value="Acid proteases"/>
    <property type="match status" value="1"/>
</dbReference>
<feature type="region of interest" description="Disordered" evidence="1">
    <location>
        <begin position="1"/>
        <end position="38"/>
    </location>
</feature>
<dbReference type="EMBL" id="CP045902">
    <property type="protein sequence ID" value="QQP38175.1"/>
    <property type="molecule type" value="Genomic_DNA"/>
</dbReference>
<evidence type="ECO:0000256" key="1">
    <source>
        <dbReference type="SAM" id="MobiDB-lite"/>
    </source>
</evidence>
<dbReference type="AlphaFoldDB" id="A0A7T8GVD5"/>
<evidence type="ECO:0000313" key="3">
    <source>
        <dbReference type="Proteomes" id="UP000595437"/>
    </source>
</evidence>
<name>A0A7T8GVD5_CALRO</name>
<reference evidence="3" key="1">
    <citation type="submission" date="2021-01" db="EMBL/GenBank/DDBJ databases">
        <title>Caligus Genome Assembly.</title>
        <authorList>
            <person name="Gallardo-Escarate C."/>
        </authorList>
    </citation>
    <scope>NUCLEOTIDE SEQUENCE [LARGE SCALE GENOMIC DNA]</scope>
</reference>
<accession>A0A7T8GVD5</accession>
<sequence>MRECAEDGNGVGPAPAPTASITALRRNHPHNKSKVDGEEVSGLLDTGCSKTILGARFSQYKPLKQEKSVRVMAFDGGPLCAKEHHGGGSSSWEVCLE</sequence>
<keyword evidence="3" id="KW-1185">Reference proteome</keyword>
<protein>
    <submittedName>
        <fullName evidence="2">Uncharacterized protein</fullName>
    </submittedName>
</protein>